<dbReference type="Gene3D" id="3.20.20.370">
    <property type="entry name" value="Glycoside hydrolase/deacetylase"/>
    <property type="match status" value="1"/>
</dbReference>
<proteinExistence type="predicted"/>
<keyword evidence="8" id="KW-0472">Membrane</keyword>
<evidence type="ECO:0000313" key="15">
    <source>
        <dbReference type="Proteomes" id="UP000054007"/>
    </source>
</evidence>
<dbReference type="CDD" id="cd10951">
    <property type="entry name" value="CE4_ClCDA_like"/>
    <property type="match status" value="1"/>
</dbReference>
<dbReference type="Pfam" id="PF01522">
    <property type="entry name" value="Polysacc_deac_1"/>
    <property type="match status" value="1"/>
</dbReference>
<keyword evidence="11" id="KW-0961">Cell wall biogenesis/degradation</keyword>
<gene>
    <name evidence="14" type="ORF">CYLTODRAFT_420289</name>
</gene>
<evidence type="ECO:0000259" key="13">
    <source>
        <dbReference type="PROSITE" id="PS51677"/>
    </source>
</evidence>
<keyword evidence="10" id="KW-0449">Lipoprotein</keyword>
<dbReference type="GO" id="GO:0016810">
    <property type="term" value="F:hydrolase activity, acting on carbon-nitrogen (but not peptide) bonds"/>
    <property type="evidence" value="ECO:0007669"/>
    <property type="project" value="InterPro"/>
</dbReference>
<evidence type="ECO:0000256" key="11">
    <source>
        <dbReference type="ARBA" id="ARBA00023316"/>
    </source>
</evidence>
<dbReference type="OrthoDB" id="2125469at2759"/>
<dbReference type="PANTHER" id="PTHR46471">
    <property type="entry name" value="CHITIN DEACETYLASE"/>
    <property type="match status" value="1"/>
</dbReference>
<evidence type="ECO:0000256" key="3">
    <source>
        <dbReference type="ARBA" id="ARBA00022475"/>
    </source>
</evidence>
<dbReference type="GO" id="GO:0071555">
    <property type="term" value="P:cell wall organization"/>
    <property type="evidence" value="ECO:0007669"/>
    <property type="project" value="UniProtKB-KW"/>
</dbReference>
<dbReference type="Proteomes" id="UP000054007">
    <property type="component" value="Unassembled WGS sequence"/>
</dbReference>
<evidence type="ECO:0000256" key="7">
    <source>
        <dbReference type="ARBA" id="ARBA00022801"/>
    </source>
</evidence>
<dbReference type="EMBL" id="KN880477">
    <property type="protein sequence ID" value="KIY69848.1"/>
    <property type="molecule type" value="Genomic_DNA"/>
</dbReference>
<keyword evidence="3" id="KW-1003">Cell membrane</keyword>
<dbReference type="AlphaFoldDB" id="A0A0D7BGZ5"/>
<evidence type="ECO:0000256" key="6">
    <source>
        <dbReference type="ARBA" id="ARBA00022729"/>
    </source>
</evidence>
<keyword evidence="15" id="KW-1185">Reference proteome</keyword>
<keyword evidence="7" id="KW-0378">Hydrolase</keyword>
<dbReference type="GO" id="GO:0098552">
    <property type="term" value="C:side of membrane"/>
    <property type="evidence" value="ECO:0007669"/>
    <property type="project" value="UniProtKB-KW"/>
</dbReference>
<keyword evidence="9" id="KW-0119">Carbohydrate metabolism</keyword>
<keyword evidence="4" id="KW-0325">Glycoprotein</keyword>
<evidence type="ECO:0000256" key="12">
    <source>
        <dbReference type="SAM" id="SignalP"/>
    </source>
</evidence>
<sequence length="249" mass="27549">MFTSTLLTLALAAISASAAPSSLTRRAQPSIFYGCTKPNTAAITFDDGVGSYTYDVVNTLNEKGAKGTFFLNGNNWRCIYDEDSKDKVNYIYKNDHQIASHTWSHARLSDLSFDQLHDEMWRVEQALQRIVGVTPAFLRPPYGAINDQVLDVAYSRGQNVVIWDFDSRDSVGASADESKAEYDTVANQHPDTIMALNHEVYDSTAHDVLPYAIDRLQGAGYQLVTVAECLGIDAYQNVGEPETGSWTCE</sequence>
<dbReference type="SUPFAM" id="SSF88713">
    <property type="entry name" value="Glycoside hydrolase/deacetylase"/>
    <property type="match status" value="1"/>
</dbReference>
<evidence type="ECO:0000313" key="14">
    <source>
        <dbReference type="EMBL" id="KIY69848.1"/>
    </source>
</evidence>
<comment type="subcellular location">
    <subcellularLocation>
        <location evidence="2">Cell membrane</location>
        <topology evidence="2">Lipid-anchor</topology>
        <topology evidence="2">GPI-anchor</topology>
    </subcellularLocation>
</comment>
<keyword evidence="5" id="KW-0479">Metal-binding</keyword>
<keyword evidence="4" id="KW-0336">GPI-anchor</keyword>
<evidence type="ECO:0000256" key="4">
    <source>
        <dbReference type="ARBA" id="ARBA00022622"/>
    </source>
</evidence>
<evidence type="ECO:0000256" key="8">
    <source>
        <dbReference type="ARBA" id="ARBA00023136"/>
    </source>
</evidence>
<feature type="signal peptide" evidence="12">
    <location>
        <begin position="1"/>
        <end position="18"/>
    </location>
</feature>
<dbReference type="GO" id="GO:0005886">
    <property type="term" value="C:plasma membrane"/>
    <property type="evidence" value="ECO:0007669"/>
    <property type="project" value="UniProtKB-SubCell"/>
</dbReference>
<dbReference type="GO" id="GO:0046872">
    <property type="term" value="F:metal ion binding"/>
    <property type="evidence" value="ECO:0007669"/>
    <property type="project" value="UniProtKB-KW"/>
</dbReference>
<reference evidence="14 15" key="1">
    <citation type="journal article" date="2015" name="Fungal Genet. Biol.">
        <title>Evolution of novel wood decay mechanisms in Agaricales revealed by the genome sequences of Fistulina hepatica and Cylindrobasidium torrendii.</title>
        <authorList>
            <person name="Floudas D."/>
            <person name="Held B.W."/>
            <person name="Riley R."/>
            <person name="Nagy L.G."/>
            <person name="Koehler G."/>
            <person name="Ransdell A.S."/>
            <person name="Younus H."/>
            <person name="Chow J."/>
            <person name="Chiniquy J."/>
            <person name="Lipzen A."/>
            <person name="Tritt A."/>
            <person name="Sun H."/>
            <person name="Haridas S."/>
            <person name="LaButti K."/>
            <person name="Ohm R.A."/>
            <person name="Kues U."/>
            <person name="Blanchette R.A."/>
            <person name="Grigoriev I.V."/>
            <person name="Minto R.E."/>
            <person name="Hibbett D.S."/>
        </authorList>
    </citation>
    <scope>NUCLEOTIDE SEQUENCE [LARGE SCALE GENOMIC DNA]</scope>
    <source>
        <strain evidence="14 15">FP15055 ss-10</strain>
    </source>
</reference>
<dbReference type="PANTHER" id="PTHR46471:SF2">
    <property type="entry name" value="CHITIN DEACETYLASE-RELATED"/>
    <property type="match status" value="1"/>
</dbReference>
<dbReference type="PROSITE" id="PS51677">
    <property type="entry name" value="NODB"/>
    <property type="match status" value="1"/>
</dbReference>
<feature type="domain" description="NodB homology" evidence="13">
    <location>
        <begin position="39"/>
        <end position="224"/>
    </location>
</feature>
<name>A0A0D7BGZ5_9AGAR</name>
<feature type="chain" id="PRO_5002317190" evidence="12">
    <location>
        <begin position="19"/>
        <end position="249"/>
    </location>
</feature>
<accession>A0A0D7BGZ5</accession>
<protein>
    <submittedName>
        <fullName evidence="14">Carbohydrate esterase family 4 protein</fullName>
    </submittedName>
</protein>
<evidence type="ECO:0000256" key="9">
    <source>
        <dbReference type="ARBA" id="ARBA00023277"/>
    </source>
</evidence>
<evidence type="ECO:0000256" key="1">
    <source>
        <dbReference type="ARBA" id="ARBA00001941"/>
    </source>
</evidence>
<dbReference type="InterPro" id="IPR002509">
    <property type="entry name" value="NODB_dom"/>
</dbReference>
<dbReference type="InterPro" id="IPR011330">
    <property type="entry name" value="Glyco_hydro/deAcase_b/a-brl"/>
</dbReference>
<dbReference type="STRING" id="1314674.A0A0D7BGZ5"/>
<evidence type="ECO:0000256" key="5">
    <source>
        <dbReference type="ARBA" id="ARBA00022723"/>
    </source>
</evidence>
<comment type="cofactor">
    <cofactor evidence="1">
        <name>Co(2+)</name>
        <dbReference type="ChEBI" id="CHEBI:48828"/>
    </cofactor>
</comment>
<organism evidence="14 15">
    <name type="scientific">Cylindrobasidium torrendii FP15055 ss-10</name>
    <dbReference type="NCBI Taxonomy" id="1314674"/>
    <lineage>
        <taxon>Eukaryota</taxon>
        <taxon>Fungi</taxon>
        <taxon>Dikarya</taxon>
        <taxon>Basidiomycota</taxon>
        <taxon>Agaricomycotina</taxon>
        <taxon>Agaricomycetes</taxon>
        <taxon>Agaricomycetidae</taxon>
        <taxon>Agaricales</taxon>
        <taxon>Marasmiineae</taxon>
        <taxon>Physalacriaceae</taxon>
        <taxon>Cylindrobasidium</taxon>
    </lineage>
</organism>
<evidence type="ECO:0000256" key="10">
    <source>
        <dbReference type="ARBA" id="ARBA00023288"/>
    </source>
</evidence>
<evidence type="ECO:0000256" key="2">
    <source>
        <dbReference type="ARBA" id="ARBA00004609"/>
    </source>
</evidence>
<dbReference type="GO" id="GO:0005975">
    <property type="term" value="P:carbohydrate metabolic process"/>
    <property type="evidence" value="ECO:0007669"/>
    <property type="project" value="InterPro"/>
</dbReference>
<keyword evidence="6 12" id="KW-0732">Signal</keyword>